<protein>
    <submittedName>
        <fullName evidence="3">Acetyltransferase</fullName>
    </submittedName>
</protein>
<proteinExistence type="predicted"/>
<dbReference type="InterPro" id="IPR016181">
    <property type="entry name" value="Acyl_CoA_acyltransferase"/>
</dbReference>
<dbReference type="GO" id="GO:0016747">
    <property type="term" value="F:acyltransferase activity, transferring groups other than amino-acyl groups"/>
    <property type="evidence" value="ECO:0007669"/>
    <property type="project" value="InterPro"/>
</dbReference>
<dbReference type="EMBL" id="JAQHRD010000002">
    <property type="protein sequence ID" value="KAJ6445087.1"/>
    <property type="molecule type" value="Genomic_DNA"/>
</dbReference>
<organism evidence="3 4">
    <name type="scientific">Purpureocillium lavendulum</name>
    <dbReference type="NCBI Taxonomy" id="1247861"/>
    <lineage>
        <taxon>Eukaryota</taxon>
        <taxon>Fungi</taxon>
        <taxon>Dikarya</taxon>
        <taxon>Ascomycota</taxon>
        <taxon>Pezizomycotina</taxon>
        <taxon>Sordariomycetes</taxon>
        <taxon>Hypocreomycetidae</taxon>
        <taxon>Hypocreales</taxon>
        <taxon>Ophiocordycipitaceae</taxon>
        <taxon>Purpureocillium</taxon>
    </lineage>
</organism>
<dbReference type="SUPFAM" id="SSF55729">
    <property type="entry name" value="Acyl-CoA N-acyltransferases (Nat)"/>
    <property type="match status" value="1"/>
</dbReference>
<evidence type="ECO:0000313" key="3">
    <source>
        <dbReference type="EMBL" id="KAJ6445087.1"/>
    </source>
</evidence>
<evidence type="ECO:0000256" key="1">
    <source>
        <dbReference type="SAM" id="MobiDB-lite"/>
    </source>
</evidence>
<dbReference type="InterPro" id="IPR000182">
    <property type="entry name" value="GNAT_dom"/>
</dbReference>
<dbReference type="InterPro" id="IPR052523">
    <property type="entry name" value="Trichothecene_AcTrans"/>
</dbReference>
<dbReference type="Gene3D" id="3.40.630.30">
    <property type="match status" value="1"/>
</dbReference>
<evidence type="ECO:0000313" key="4">
    <source>
        <dbReference type="Proteomes" id="UP001163105"/>
    </source>
</evidence>
<dbReference type="PANTHER" id="PTHR42791">
    <property type="entry name" value="GNAT FAMILY ACETYLTRANSFERASE"/>
    <property type="match status" value="1"/>
</dbReference>
<keyword evidence="4" id="KW-1185">Reference proteome</keyword>
<name>A0AB34G101_9HYPO</name>
<feature type="region of interest" description="Disordered" evidence="1">
    <location>
        <begin position="1"/>
        <end position="23"/>
    </location>
</feature>
<reference evidence="3" key="1">
    <citation type="submission" date="2023-01" db="EMBL/GenBank/DDBJ databases">
        <title>The growth and conidiation of Purpureocillium lavendulum are regulated by nitrogen source and histone H3K14 acetylation.</title>
        <authorList>
            <person name="Tang P."/>
            <person name="Han J."/>
            <person name="Zhang C."/>
            <person name="Tang P."/>
            <person name="Qi F."/>
            <person name="Zhang K."/>
            <person name="Liang L."/>
        </authorList>
    </citation>
    <scope>NUCLEOTIDE SEQUENCE</scope>
    <source>
        <strain evidence="3">YMF1.00683</strain>
    </source>
</reference>
<feature type="domain" description="N-acetyltransferase" evidence="2">
    <location>
        <begin position="130"/>
        <end position="262"/>
    </location>
</feature>
<dbReference type="Proteomes" id="UP001163105">
    <property type="component" value="Unassembled WGS sequence"/>
</dbReference>
<sequence>MTTNDGAASHDDGPGPEQRAGAPAHGLKVELVVDADDLADAFDCTCEAFGRQTKDGIWRHLTPGWDTPEGRERAVSLLVKRWRSTTTDDQGRRNAIFLKATLPIDSEGQQPASTRALAGFAIWLQASAVPGYGDAPAADLRQAMDLEAMYPGDEAAQRYACQIDASLHRQRIQVVKDKAEGGAAPPAVMVLDICCVHPKFQGRGVGKALAKWGVDEARARGIEAVTEASVMGRRVYEKLGFRQEGPEIVYDVDAEFADRELPSNIFMRTGVLGET</sequence>
<dbReference type="AlphaFoldDB" id="A0AB34G101"/>
<dbReference type="PANTHER" id="PTHR42791:SF14">
    <property type="entry name" value="N-ACETYLTRANSFERASE DOMAIN-CONTAINING PROTEIN"/>
    <property type="match status" value="1"/>
</dbReference>
<dbReference type="CDD" id="cd04301">
    <property type="entry name" value="NAT_SF"/>
    <property type="match status" value="1"/>
</dbReference>
<dbReference type="Pfam" id="PF00583">
    <property type="entry name" value="Acetyltransf_1"/>
    <property type="match status" value="1"/>
</dbReference>
<accession>A0AB34G101</accession>
<gene>
    <name evidence="3" type="ORF">O9K51_03489</name>
</gene>
<comment type="caution">
    <text evidence="3">The sequence shown here is derived from an EMBL/GenBank/DDBJ whole genome shotgun (WGS) entry which is preliminary data.</text>
</comment>
<dbReference type="PROSITE" id="PS51186">
    <property type="entry name" value="GNAT"/>
    <property type="match status" value="1"/>
</dbReference>
<evidence type="ECO:0000259" key="2">
    <source>
        <dbReference type="PROSITE" id="PS51186"/>
    </source>
</evidence>